<reference evidence="2 3" key="1">
    <citation type="journal article" date="2016" name="Sci. Rep.">
        <title>The Dendrobium catenatum Lindl. genome sequence provides insights into polysaccharide synthase, floral development and adaptive evolution.</title>
        <authorList>
            <person name="Zhang G.Q."/>
            <person name="Xu Q."/>
            <person name="Bian C."/>
            <person name="Tsai W.C."/>
            <person name="Yeh C.M."/>
            <person name="Liu K.W."/>
            <person name="Yoshida K."/>
            <person name="Zhang L.S."/>
            <person name="Chang S.B."/>
            <person name="Chen F."/>
            <person name="Shi Y."/>
            <person name="Su Y.Y."/>
            <person name="Zhang Y.Q."/>
            <person name="Chen L.J."/>
            <person name="Yin Y."/>
            <person name="Lin M."/>
            <person name="Huang H."/>
            <person name="Deng H."/>
            <person name="Wang Z.W."/>
            <person name="Zhu S.L."/>
            <person name="Zhao X."/>
            <person name="Deng C."/>
            <person name="Niu S.C."/>
            <person name="Huang J."/>
            <person name="Wang M."/>
            <person name="Liu G.H."/>
            <person name="Yang H.J."/>
            <person name="Xiao X.J."/>
            <person name="Hsiao Y.Y."/>
            <person name="Wu W.L."/>
            <person name="Chen Y.Y."/>
            <person name="Mitsuda N."/>
            <person name="Ohme-Takagi M."/>
            <person name="Luo Y.B."/>
            <person name="Van de Peer Y."/>
            <person name="Liu Z.J."/>
        </authorList>
    </citation>
    <scope>NUCLEOTIDE SEQUENCE [LARGE SCALE GENOMIC DNA]</scope>
    <source>
        <tissue evidence="2">The whole plant</tissue>
    </source>
</reference>
<protein>
    <submittedName>
        <fullName evidence="2">Uncharacterized protein</fullName>
    </submittedName>
</protein>
<gene>
    <name evidence="2" type="ORF">MA16_Dca008214</name>
</gene>
<evidence type="ECO:0000256" key="1">
    <source>
        <dbReference type="SAM" id="MobiDB-lite"/>
    </source>
</evidence>
<feature type="compositionally biased region" description="Polar residues" evidence="1">
    <location>
        <begin position="101"/>
        <end position="121"/>
    </location>
</feature>
<reference evidence="2 3" key="2">
    <citation type="journal article" date="2017" name="Nature">
        <title>The Apostasia genome and the evolution of orchids.</title>
        <authorList>
            <person name="Zhang G.Q."/>
            <person name="Liu K.W."/>
            <person name="Li Z."/>
            <person name="Lohaus R."/>
            <person name="Hsiao Y.Y."/>
            <person name="Niu S.C."/>
            <person name="Wang J.Y."/>
            <person name="Lin Y.C."/>
            <person name="Xu Q."/>
            <person name="Chen L.J."/>
            <person name="Yoshida K."/>
            <person name="Fujiwara S."/>
            <person name="Wang Z.W."/>
            <person name="Zhang Y.Q."/>
            <person name="Mitsuda N."/>
            <person name="Wang M."/>
            <person name="Liu G.H."/>
            <person name="Pecoraro L."/>
            <person name="Huang H.X."/>
            <person name="Xiao X.J."/>
            <person name="Lin M."/>
            <person name="Wu X.Y."/>
            <person name="Wu W.L."/>
            <person name="Chen Y.Y."/>
            <person name="Chang S.B."/>
            <person name="Sakamoto S."/>
            <person name="Ohme-Takagi M."/>
            <person name="Yagi M."/>
            <person name="Zeng S.J."/>
            <person name="Shen C.Y."/>
            <person name="Yeh C.M."/>
            <person name="Luo Y.B."/>
            <person name="Tsai W.C."/>
            <person name="Van de Peer Y."/>
            <person name="Liu Z.J."/>
        </authorList>
    </citation>
    <scope>NUCLEOTIDE SEQUENCE [LARGE SCALE GENOMIC DNA]</scope>
    <source>
        <tissue evidence="2">The whole plant</tissue>
    </source>
</reference>
<dbReference type="EMBL" id="KZ502094">
    <property type="protein sequence ID" value="PKU83527.1"/>
    <property type="molecule type" value="Genomic_DNA"/>
</dbReference>
<feature type="compositionally biased region" description="Basic and acidic residues" evidence="1">
    <location>
        <begin position="78"/>
        <end position="99"/>
    </location>
</feature>
<evidence type="ECO:0000313" key="2">
    <source>
        <dbReference type="EMBL" id="PKU83527.1"/>
    </source>
</evidence>
<accession>A0A2I0X6J1</accession>
<feature type="region of interest" description="Disordered" evidence="1">
    <location>
        <begin position="36"/>
        <end position="166"/>
    </location>
</feature>
<sequence length="237" mass="27413">MVHHCKIVQFSQQMLPSQPTITTKAQEEGYRWSGTCGETKEVKSQEERLERARKISGGDEKEEWNKLASFSNNPQLKKPKEQPQESRRPHGTKEPKPRETSPGSKNQQPMREPRSQCSETATPHEFKTNIHPRSTRYPWTKQPMAADKDPSVSSEGLEVGQQKERAADVKVGTWGLWKKDRRQGWWNLADEGSWDNRTWLSWGWSKQWRTPGQQEEGAAVLKNWWREEQPPKAVGKG</sequence>
<feature type="compositionally biased region" description="Basic and acidic residues" evidence="1">
    <location>
        <begin position="38"/>
        <end position="65"/>
    </location>
</feature>
<proteinExistence type="predicted"/>
<evidence type="ECO:0000313" key="3">
    <source>
        <dbReference type="Proteomes" id="UP000233837"/>
    </source>
</evidence>
<keyword evidence="3" id="KW-1185">Reference proteome</keyword>
<dbReference type="Proteomes" id="UP000233837">
    <property type="component" value="Unassembled WGS sequence"/>
</dbReference>
<dbReference type="AlphaFoldDB" id="A0A2I0X6J1"/>
<organism evidence="2 3">
    <name type="scientific">Dendrobium catenatum</name>
    <dbReference type="NCBI Taxonomy" id="906689"/>
    <lineage>
        <taxon>Eukaryota</taxon>
        <taxon>Viridiplantae</taxon>
        <taxon>Streptophyta</taxon>
        <taxon>Embryophyta</taxon>
        <taxon>Tracheophyta</taxon>
        <taxon>Spermatophyta</taxon>
        <taxon>Magnoliopsida</taxon>
        <taxon>Liliopsida</taxon>
        <taxon>Asparagales</taxon>
        <taxon>Orchidaceae</taxon>
        <taxon>Epidendroideae</taxon>
        <taxon>Malaxideae</taxon>
        <taxon>Dendrobiinae</taxon>
        <taxon>Dendrobium</taxon>
    </lineage>
</organism>
<name>A0A2I0X6J1_9ASPA</name>